<dbReference type="GO" id="GO:0046872">
    <property type="term" value="F:metal ion binding"/>
    <property type="evidence" value="ECO:0007669"/>
    <property type="project" value="UniProtKB-KW"/>
</dbReference>
<evidence type="ECO:0000256" key="2">
    <source>
        <dbReference type="ARBA" id="ARBA00022723"/>
    </source>
</evidence>
<dbReference type="SUPFAM" id="SSF56655">
    <property type="entry name" value="Carbohydrate phosphatase"/>
    <property type="match status" value="1"/>
</dbReference>
<dbReference type="PANTHER" id="PTHR20854:SF4">
    <property type="entry name" value="INOSITOL-1-MONOPHOSPHATASE-RELATED"/>
    <property type="match status" value="1"/>
</dbReference>
<feature type="binding site" evidence="5">
    <location>
        <position position="87"/>
    </location>
    <ligand>
        <name>Mg(2+)</name>
        <dbReference type="ChEBI" id="CHEBI:18420"/>
        <label>1</label>
        <note>catalytic</note>
    </ligand>
</feature>
<protein>
    <submittedName>
        <fullName evidence="6">Myo-inositol-1(Or 4)-monophosphatase</fullName>
    </submittedName>
</protein>
<keyword evidence="3" id="KW-0378">Hydrolase</keyword>
<dbReference type="PRINTS" id="PR00377">
    <property type="entry name" value="IMPHPHTASES"/>
</dbReference>
<keyword evidence="2 5" id="KW-0479">Metal-binding</keyword>
<dbReference type="FunFam" id="3.30.540.10:FF:000003">
    <property type="entry name" value="Inositol-1-monophosphatase"/>
    <property type="match status" value="1"/>
</dbReference>
<feature type="binding site" evidence="5">
    <location>
        <position position="90"/>
    </location>
    <ligand>
        <name>Mg(2+)</name>
        <dbReference type="ChEBI" id="CHEBI:18420"/>
        <label>2</label>
    </ligand>
</feature>
<dbReference type="Gene3D" id="3.40.190.80">
    <property type="match status" value="1"/>
</dbReference>
<dbReference type="OrthoDB" id="9772456at2"/>
<evidence type="ECO:0000256" key="5">
    <source>
        <dbReference type="PIRSR" id="PIRSR600760-2"/>
    </source>
</evidence>
<reference evidence="7" key="1">
    <citation type="submission" date="2016-10" db="EMBL/GenBank/DDBJ databases">
        <authorList>
            <person name="Varghese N."/>
            <person name="Submissions S."/>
        </authorList>
    </citation>
    <scope>NUCLEOTIDE SEQUENCE [LARGE SCALE GENOMIC DNA]</scope>
    <source>
        <strain evidence="7">DSM 16108</strain>
    </source>
</reference>
<dbReference type="RefSeq" id="WP_072694611.1">
    <property type="nucleotide sequence ID" value="NZ_FOSJ01000028.1"/>
</dbReference>
<dbReference type="AlphaFoldDB" id="A0A1I3Z356"/>
<dbReference type="PANTHER" id="PTHR20854">
    <property type="entry name" value="INOSITOL MONOPHOSPHATASE"/>
    <property type="match status" value="1"/>
</dbReference>
<evidence type="ECO:0000313" key="7">
    <source>
        <dbReference type="Proteomes" id="UP000199589"/>
    </source>
</evidence>
<sequence length="259" mass="28827">MSTVQKRDKLIKQWIKEAAESIELAKEESLKVEEKSARNDLVTNMDKEIEEELTNKIRAEFPEDRICGEEGFGDDLKDLKGTVWFVDPIDGTLNYVLQQENFAVMVGVYEDGVGVQGYIYDVCKDKLYHAIKGMGVYCNGQPVKSPENKSLSAGLVATNSQLMTQDQFAEYRKIAGKSMGVRMLGSAGLEIIELLKGNVIAYMASKLSPWDIAPGKVMIEEVGFKVSQFDGSEVDLLNRNKTIFSTVKAFDEIVTANSK</sequence>
<evidence type="ECO:0000256" key="1">
    <source>
        <dbReference type="ARBA" id="ARBA00001946"/>
    </source>
</evidence>
<dbReference type="EMBL" id="FOSJ01000028">
    <property type="protein sequence ID" value="SFK38504.1"/>
    <property type="molecule type" value="Genomic_DNA"/>
</dbReference>
<dbReference type="InterPro" id="IPR000760">
    <property type="entry name" value="Inositol_monophosphatase-like"/>
</dbReference>
<organism evidence="6 7">
    <name type="scientific">Marinilactibacillus piezotolerans</name>
    <dbReference type="NCBI Taxonomy" id="258723"/>
    <lineage>
        <taxon>Bacteria</taxon>
        <taxon>Bacillati</taxon>
        <taxon>Bacillota</taxon>
        <taxon>Bacilli</taxon>
        <taxon>Lactobacillales</taxon>
        <taxon>Carnobacteriaceae</taxon>
        <taxon>Marinilactibacillus</taxon>
    </lineage>
</organism>
<evidence type="ECO:0000313" key="6">
    <source>
        <dbReference type="EMBL" id="SFK38504.1"/>
    </source>
</evidence>
<evidence type="ECO:0000256" key="3">
    <source>
        <dbReference type="ARBA" id="ARBA00022801"/>
    </source>
</evidence>
<gene>
    <name evidence="6" type="ORF">SAMN04488569_102814</name>
</gene>
<keyword evidence="7" id="KW-1185">Reference proteome</keyword>
<evidence type="ECO:0000256" key="4">
    <source>
        <dbReference type="ARBA" id="ARBA00022842"/>
    </source>
</evidence>
<name>A0A1I3Z356_9LACT</name>
<dbReference type="Proteomes" id="UP000199589">
    <property type="component" value="Unassembled WGS sequence"/>
</dbReference>
<dbReference type="GO" id="GO:0007165">
    <property type="term" value="P:signal transduction"/>
    <property type="evidence" value="ECO:0007669"/>
    <property type="project" value="TreeGrafter"/>
</dbReference>
<dbReference type="Gene3D" id="3.30.540.10">
    <property type="entry name" value="Fructose-1,6-Bisphosphatase, subunit A, domain 1"/>
    <property type="match status" value="1"/>
</dbReference>
<dbReference type="STRING" id="258723.GCA_900169305_00180"/>
<feature type="binding site" evidence="5">
    <location>
        <position position="69"/>
    </location>
    <ligand>
        <name>Mg(2+)</name>
        <dbReference type="ChEBI" id="CHEBI:18420"/>
        <label>1</label>
        <note>catalytic</note>
    </ligand>
</feature>
<feature type="binding site" evidence="5">
    <location>
        <position position="89"/>
    </location>
    <ligand>
        <name>Mg(2+)</name>
        <dbReference type="ChEBI" id="CHEBI:18420"/>
        <label>1</label>
        <note>catalytic</note>
    </ligand>
</feature>
<dbReference type="CDD" id="cd01637">
    <property type="entry name" value="IMPase_like"/>
    <property type="match status" value="1"/>
</dbReference>
<dbReference type="GO" id="GO:0008934">
    <property type="term" value="F:inositol monophosphate 1-phosphatase activity"/>
    <property type="evidence" value="ECO:0007669"/>
    <property type="project" value="TreeGrafter"/>
</dbReference>
<proteinExistence type="predicted"/>
<feature type="binding site" evidence="5">
    <location>
        <position position="211"/>
    </location>
    <ligand>
        <name>Mg(2+)</name>
        <dbReference type="ChEBI" id="CHEBI:18420"/>
        <label>1</label>
        <note>catalytic</note>
    </ligand>
</feature>
<dbReference type="GO" id="GO:0006020">
    <property type="term" value="P:inositol metabolic process"/>
    <property type="evidence" value="ECO:0007669"/>
    <property type="project" value="TreeGrafter"/>
</dbReference>
<comment type="cofactor">
    <cofactor evidence="1 5">
        <name>Mg(2+)</name>
        <dbReference type="ChEBI" id="CHEBI:18420"/>
    </cofactor>
</comment>
<accession>A0A1I3Z356</accession>
<keyword evidence="4 5" id="KW-0460">Magnesium</keyword>
<dbReference type="Pfam" id="PF00459">
    <property type="entry name" value="Inositol_P"/>
    <property type="match status" value="1"/>
</dbReference>